<dbReference type="AlphaFoldDB" id="A0A3P1B066"/>
<evidence type="ECO:0000259" key="3">
    <source>
        <dbReference type="Pfam" id="PF18962"/>
    </source>
</evidence>
<comment type="caution">
    <text evidence="4">The sequence shown here is derived from an EMBL/GenBank/DDBJ whole genome shotgun (WGS) entry which is preliminary data.</text>
</comment>
<proteinExistence type="predicted"/>
<accession>A0A3P1B066</accession>
<sequence>MQNKLHTMVCHPERIEEYHFQISKFPYLQTLLLYIFYILFCIPAAAQPYQWDWKLSGGGSNGNTGEAQSNFDRTSEQIYDIKVGTDNNYYFLATVRGTFGVHLKDQPVSTYNYSKNNDIFLFSTTCDGTVRWSRAIGGGASDEAYNFVLDSNNNVYIAAKVDYFLNWPGQKNYPVYFSENDSVALPVTSWTIPFDYTIPYEMYKKAYLLKYDSNGNLVKKKAIESDPLTGNDFNQPSISKPYTPILYNLAIDSNDNIHFMGKFGRGNYLDNNFNVPVNYGYNSYTQKGLMQHRLIKCDRNLDYISDMVLPVKDSTDFAHPSVISFTYDETLNRYYIAGMQSANITHNVFTLTYGGKAFVERSFILAINGTDGSEVWRREIHTDKIGTLIAPNQITSLIVDPANSDVYIGGKIYQNYYAQNMPKIYDPHNPVTTTHTIQTTIKFNVPLVVKFNSSGTIQWVKTPTARTPNFTTDGPMNFKGFTFRYNEIAFGGSDAYYAWDSFSTNRTQFYWADAVLLRFNKQTGTTVGMDVIPGYGDESNSILAVAADNDGNYITGGIFFNGIFRNSNNNDLADLVGTLYTDFFVAKLAASACGTAVSTGRFNKLNVTVYPNPTNDILNIEAQETLHNYEVYNVLGQQIQKNNFNGNNQINLHGVTAGTYFIKITTTQGSVATEKVVKK</sequence>
<organism evidence="4 5">
    <name type="scientific">Paenimyroides viscosum</name>
    <dbReference type="NCBI Taxonomy" id="2488729"/>
    <lineage>
        <taxon>Bacteria</taxon>
        <taxon>Pseudomonadati</taxon>
        <taxon>Bacteroidota</taxon>
        <taxon>Flavobacteriia</taxon>
        <taxon>Flavobacteriales</taxon>
        <taxon>Flavobacteriaceae</taxon>
        <taxon>Paenimyroides</taxon>
    </lineage>
</organism>
<dbReference type="OrthoDB" id="5381604at2"/>
<evidence type="ECO:0000256" key="1">
    <source>
        <dbReference type="ARBA" id="ARBA00022729"/>
    </source>
</evidence>
<name>A0A3P1B066_9FLAO</name>
<feature type="transmembrane region" description="Helical" evidence="2">
    <location>
        <begin position="27"/>
        <end position="46"/>
    </location>
</feature>
<dbReference type="Pfam" id="PF18962">
    <property type="entry name" value="Por_Secre_tail"/>
    <property type="match status" value="1"/>
</dbReference>
<dbReference type="Proteomes" id="UP000268372">
    <property type="component" value="Unassembled WGS sequence"/>
</dbReference>
<evidence type="ECO:0000313" key="4">
    <source>
        <dbReference type="EMBL" id="RRA94561.1"/>
    </source>
</evidence>
<dbReference type="NCBIfam" id="TIGR04183">
    <property type="entry name" value="Por_Secre_tail"/>
    <property type="match status" value="1"/>
</dbReference>
<feature type="domain" description="Secretion system C-terminal sorting" evidence="3">
    <location>
        <begin position="609"/>
        <end position="677"/>
    </location>
</feature>
<keyword evidence="2" id="KW-0812">Transmembrane</keyword>
<keyword evidence="2" id="KW-0472">Membrane</keyword>
<reference evidence="4 5" key="1">
    <citation type="submission" date="2018-11" db="EMBL/GenBank/DDBJ databases">
        <title>Flavobacterium sp. nov., YIM 102796 draft genome.</title>
        <authorList>
            <person name="Li G."/>
            <person name="Jiang Y."/>
        </authorList>
    </citation>
    <scope>NUCLEOTIDE SEQUENCE [LARGE SCALE GENOMIC DNA]</scope>
    <source>
        <strain evidence="4 5">YIM 102796</strain>
    </source>
</reference>
<dbReference type="InterPro" id="IPR026444">
    <property type="entry name" value="Secre_tail"/>
</dbReference>
<evidence type="ECO:0000313" key="5">
    <source>
        <dbReference type="Proteomes" id="UP000268372"/>
    </source>
</evidence>
<keyword evidence="2" id="KW-1133">Transmembrane helix</keyword>
<dbReference type="PANTHER" id="PTHR35580">
    <property type="entry name" value="CELL SURFACE GLYCOPROTEIN (S-LAYER PROTEIN)-LIKE PROTEIN"/>
    <property type="match status" value="1"/>
</dbReference>
<gene>
    <name evidence="4" type="ORF">EG242_09115</name>
</gene>
<keyword evidence="1" id="KW-0732">Signal</keyword>
<keyword evidence="5" id="KW-1185">Reference proteome</keyword>
<dbReference type="RefSeq" id="WP_124899586.1">
    <property type="nucleotide sequence ID" value="NZ_RQTJ01000017.1"/>
</dbReference>
<dbReference type="PANTHER" id="PTHR35580:SF1">
    <property type="entry name" value="PHYTASE-LIKE DOMAIN-CONTAINING PROTEIN"/>
    <property type="match status" value="1"/>
</dbReference>
<dbReference type="InterPro" id="IPR052918">
    <property type="entry name" value="Motility_Chemotaxis_Reg"/>
</dbReference>
<evidence type="ECO:0000256" key="2">
    <source>
        <dbReference type="SAM" id="Phobius"/>
    </source>
</evidence>
<dbReference type="EMBL" id="RQTJ01000017">
    <property type="protein sequence ID" value="RRA94561.1"/>
    <property type="molecule type" value="Genomic_DNA"/>
</dbReference>
<protein>
    <submittedName>
        <fullName evidence="4">T9SS C-terminal target domain-containing protein</fullName>
    </submittedName>
</protein>